<proteinExistence type="predicted"/>
<reference evidence="2 3" key="1">
    <citation type="journal article" date="2010" name="Nature">
        <title>Genome sequencing and analysis of the model grass Brachypodium distachyon.</title>
        <authorList>
            <consortium name="International Brachypodium Initiative"/>
        </authorList>
    </citation>
    <scope>NUCLEOTIDE SEQUENCE [LARGE SCALE GENOMIC DNA]</scope>
    <source>
        <strain evidence="2 3">Bd21</strain>
    </source>
</reference>
<keyword evidence="4" id="KW-1185">Reference proteome</keyword>
<organism evidence="2">
    <name type="scientific">Brachypodium distachyon</name>
    <name type="common">Purple false brome</name>
    <name type="synonym">Trachynia distachya</name>
    <dbReference type="NCBI Taxonomy" id="15368"/>
    <lineage>
        <taxon>Eukaryota</taxon>
        <taxon>Viridiplantae</taxon>
        <taxon>Streptophyta</taxon>
        <taxon>Embryophyta</taxon>
        <taxon>Tracheophyta</taxon>
        <taxon>Spermatophyta</taxon>
        <taxon>Magnoliopsida</taxon>
        <taxon>Liliopsida</taxon>
        <taxon>Poales</taxon>
        <taxon>Poaceae</taxon>
        <taxon>BOP clade</taxon>
        <taxon>Pooideae</taxon>
        <taxon>Stipodae</taxon>
        <taxon>Brachypodieae</taxon>
        <taxon>Brachypodium</taxon>
    </lineage>
</organism>
<evidence type="ECO:0000313" key="3">
    <source>
        <dbReference type="EnsemblPlants" id="PNT60763"/>
    </source>
</evidence>
<name>A0A2K2CFG4_BRADI</name>
<evidence type="ECO:0000313" key="2">
    <source>
        <dbReference type="EMBL" id="PNT60763.1"/>
    </source>
</evidence>
<dbReference type="EMBL" id="CM000884">
    <property type="protein sequence ID" value="PNT60763.1"/>
    <property type="molecule type" value="Genomic_DNA"/>
</dbReference>
<protein>
    <submittedName>
        <fullName evidence="2 3">Uncharacterized protein</fullName>
    </submittedName>
</protein>
<dbReference type="Proteomes" id="UP000008810">
    <property type="component" value="Chromosome 5"/>
</dbReference>
<dbReference type="EnsemblPlants" id="PNT60763">
    <property type="protein sequence ID" value="PNT60763"/>
    <property type="gene ID" value="BRADI_5g04407v3"/>
</dbReference>
<accession>A0A2K2CFG4</accession>
<reference evidence="2" key="2">
    <citation type="submission" date="2017-06" db="EMBL/GenBank/DDBJ databases">
        <title>WGS assembly of Brachypodium distachyon.</title>
        <authorList>
            <consortium name="The International Brachypodium Initiative"/>
            <person name="Lucas S."/>
            <person name="Harmon-Smith M."/>
            <person name="Lail K."/>
            <person name="Tice H."/>
            <person name="Grimwood J."/>
            <person name="Bruce D."/>
            <person name="Barry K."/>
            <person name="Shu S."/>
            <person name="Lindquist E."/>
            <person name="Wang M."/>
            <person name="Pitluck S."/>
            <person name="Vogel J.P."/>
            <person name="Garvin D.F."/>
            <person name="Mockler T.C."/>
            <person name="Schmutz J."/>
            <person name="Rokhsar D."/>
            <person name="Bevan M.W."/>
        </authorList>
    </citation>
    <scope>NUCLEOTIDE SEQUENCE</scope>
    <source>
        <strain evidence="2">Bd21</strain>
    </source>
</reference>
<gene>
    <name evidence="2" type="ORF">BRADI_5g04407v3</name>
</gene>
<sequence>MPIFLFGCLVIRNTNLILRPNAKSFLDGENDKLHLYRARTRRKAASSSSTRFRVPTATICFCGLHYPAANPLHQHWQAGSTSPSSLLAYLPSLRLNRVSHPSGNPSIHRGSASDHVLRSTQRHGLQARGAAGSAP</sequence>
<feature type="region of interest" description="Disordered" evidence="1">
    <location>
        <begin position="100"/>
        <end position="135"/>
    </location>
</feature>
<dbReference type="AlphaFoldDB" id="A0A2K2CFG4"/>
<evidence type="ECO:0000313" key="4">
    <source>
        <dbReference type="Proteomes" id="UP000008810"/>
    </source>
</evidence>
<dbReference type="InParanoid" id="A0A2K2CFG4"/>
<evidence type="ECO:0000256" key="1">
    <source>
        <dbReference type="SAM" id="MobiDB-lite"/>
    </source>
</evidence>
<reference evidence="3" key="3">
    <citation type="submission" date="2018-08" db="UniProtKB">
        <authorList>
            <consortium name="EnsemblPlants"/>
        </authorList>
    </citation>
    <scope>IDENTIFICATION</scope>
    <source>
        <strain evidence="3">cv. Bd21</strain>
    </source>
</reference>
<dbReference type="Gramene" id="PNT60763">
    <property type="protein sequence ID" value="PNT60763"/>
    <property type="gene ID" value="BRADI_5g04407v3"/>
</dbReference>